<organism evidence="7 8">
    <name type="scientific">Alkalimonas collagenimarina</name>
    <dbReference type="NCBI Taxonomy" id="400390"/>
    <lineage>
        <taxon>Bacteria</taxon>
        <taxon>Pseudomonadati</taxon>
        <taxon>Pseudomonadota</taxon>
        <taxon>Gammaproteobacteria</taxon>
        <taxon>Alkalimonas</taxon>
    </lineage>
</organism>
<evidence type="ECO:0000256" key="5">
    <source>
        <dbReference type="SAM" id="Phobius"/>
    </source>
</evidence>
<protein>
    <submittedName>
        <fullName evidence="7">Heme biosynthesis HemY N-terminal domain-containing protein</fullName>
    </submittedName>
</protein>
<evidence type="ECO:0000313" key="7">
    <source>
        <dbReference type="EMBL" id="MDP4535723.1"/>
    </source>
</evidence>
<reference evidence="7 8" key="1">
    <citation type="submission" date="2023-08" db="EMBL/GenBank/DDBJ databases">
        <authorList>
            <person name="Joshi A."/>
            <person name="Thite S."/>
        </authorList>
    </citation>
    <scope>NUCLEOTIDE SEQUENCE [LARGE SCALE GENOMIC DNA]</scope>
    <source>
        <strain evidence="7 8">AC40</strain>
    </source>
</reference>
<feature type="domain" description="HemY N-terminal" evidence="6">
    <location>
        <begin position="26"/>
        <end position="124"/>
    </location>
</feature>
<sequence>MIKILVALLVLAAAMWLGPMVFSQPGYVRIVLAGYTLEMTVVGLVIMLLVAALLLWLAVKIVRWLWALPSRSLGFFRWRRRQKAEQAFQEGLRAYARQQWQDAAQLLQQAMTEKKYHDEKLTLISYAAFYAGQQEQADQSVRQLPADEANSWFVKADLMIQRGQAQQASLFLQDKVEQAPKACGLGQLYLYSLQQAGQWQMLLEQIPAALKYRWFSKVQWAAQRYQIYPKAISSLVQDGSFSEQADYWQELPGKERKSVAAVIGRAWAKANQGHSDQAERLLVNTLALVDLELAWPYLRQIPLGRSVLQLRKQVQHWLHDHPSNGYLYAMLSWLAEQEGEQEQARLAWKKAVQYQPELAASLR</sequence>
<evidence type="ECO:0000256" key="1">
    <source>
        <dbReference type="ARBA" id="ARBA00004370"/>
    </source>
</evidence>
<evidence type="ECO:0000256" key="3">
    <source>
        <dbReference type="ARBA" id="ARBA00022989"/>
    </source>
</evidence>
<evidence type="ECO:0000259" key="6">
    <source>
        <dbReference type="Pfam" id="PF07219"/>
    </source>
</evidence>
<dbReference type="SUPFAM" id="SSF48452">
    <property type="entry name" value="TPR-like"/>
    <property type="match status" value="1"/>
</dbReference>
<dbReference type="InterPro" id="IPR010817">
    <property type="entry name" value="HemY_N"/>
</dbReference>
<accession>A0ABT9GXH2</accession>
<dbReference type="Pfam" id="PF07219">
    <property type="entry name" value="HemY_N"/>
    <property type="match status" value="1"/>
</dbReference>
<evidence type="ECO:0000256" key="4">
    <source>
        <dbReference type="ARBA" id="ARBA00023136"/>
    </source>
</evidence>
<keyword evidence="4 5" id="KW-0472">Membrane</keyword>
<name>A0ABT9GXH2_9GAMM</name>
<dbReference type="EMBL" id="JAUZVZ010000006">
    <property type="protein sequence ID" value="MDP4535723.1"/>
    <property type="molecule type" value="Genomic_DNA"/>
</dbReference>
<dbReference type="RefSeq" id="WP_305892985.1">
    <property type="nucleotide sequence ID" value="NZ_JAUZVZ010000006.1"/>
</dbReference>
<dbReference type="Gene3D" id="1.25.40.10">
    <property type="entry name" value="Tetratricopeptide repeat domain"/>
    <property type="match status" value="1"/>
</dbReference>
<evidence type="ECO:0000313" key="8">
    <source>
        <dbReference type="Proteomes" id="UP001231616"/>
    </source>
</evidence>
<dbReference type="InterPro" id="IPR011990">
    <property type="entry name" value="TPR-like_helical_dom_sf"/>
</dbReference>
<dbReference type="Proteomes" id="UP001231616">
    <property type="component" value="Unassembled WGS sequence"/>
</dbReference>
<comment type="caution">
    <text evidence="7">The sequence shown here is derived from an EMBL/GenBank/DDBJ whole genome shotgun (WGS) entry which is preliminary data.</text>
</comment>
<evidence type="ECO:0000256" key="2">
    <source>
        <dbReference type="ARBA" id="ARBA00022692"/>
    </source>
</evidence>
<proteinExistence type="predicted"/>
<feature type="transmembrane region" description="Helical" evidence="5">
    <location>
        <begin position="39"/>
        <end position="59"/>
    </location>
</feature>
<keyword evidence="2 5" id="KW-0812">Transmembrane</keyword>
<gene>
    <name evidence="7" type="ORF">Q3O60_05955</name>
</gene>
<comment type="subcellular location">
    <subcellularLocation>
        <location evidence="1">Membrane</location>
    </subcellularLocation>
</comment>
<keyword evidence="8" id="KW-1185">Reference proteome</keyword>
<keyword evidence="3 5" id="KW-1133">Transmembrane helix</keyword>